<protein>
    <submittedName>
        <fullName evidence="5">Short chain enoyl-CoA hydratase</fullName>
    </submittedName>
</protein>
<gene>
    <name evidence="5" type="ORF">EDC64_107177</name>
</gene>
<evidence type="ECO:0000313" key="5">
    <source>
        <dbReference type="EMBL" id="TCT04360.1"/>
    </source>
</evidence>
<name>A0A4R3LUS9_9HYPH</name>
<proteinExistence type="inferred from homology"/>
<comment type="caution">
    <text evidence="5">The sequence shown here is derived from an EMBL/GenBank/DDBJ whole genome shotgun (WGS) entry which is preliminary data.</text>
</comment>
<dbReference type="PANTHER" id="PTHR11941:SF169">
    <property type="entry name" value="(7AS)-7A-METHYL-1,5-DIOXO-2,3,5,6,7,7A-HEXAHYDRO-1H-INDENE-CARBOXYL-COA HYDROLASE"/>
    <property type="match status" value="1"/>
</dbReference>
<dbReference type="Pfam" id="PF00378">
    <property type="entry name" value="ECH_1"/>
    <property type="match status" value="1"/>
</dbReference>
<dbReference type="Proteomes" id="UP000294664">
    <property type="component" value="Unassembled WGS sequence"/>
</dbReference>
<dbReference type="InterPro" id="IPR029045">
    <property type="entry name" value="ClpP/crotonase-like_dom_sf"/>
</dbReference>
<dbReference type="EMBL" id="SMAI01000007">
    <property type="protein sequence ID" value="TCT04360.1"/>
    <property type="molecule type" value="Genomic_DNA"/>
</dbReference>
<dbReference type="OrthoDB" id="9795727at2"/>
<keyword evidence="2" id="KW-0443">Lipid metabolism</keyword>
<evidence type="ECO:0000256" key="3">
    <source>
        <dbReference type="ARBA" id="ARBA00023239"/>
    </source>
</evidence>
<dbReference type="FunFam" id="3.90.226.10:FF:000009">
    <property type="entry name" value="Carnitinyl-CoA dehydratase"/>
    <property type="match status" value="1"/>
</dbReference>
<dbReference type="CDD" id="cd06558">
    <property type="entry name" value="crotonase-like"/>
    <property type="match status" value="1"/>
</dbReference>
<evidence type="ECO:0000256" key="2">
    <source>
        <dbReference type="ARBA" id="ARBA00023098"/>
    </source>
</evidence>
<dbReference type="PANTHER" id="PTHR11941">
    <property type="entry name" value="ENOYL-COA HYDRATASE-RELATED"/>
    <property type="match status" value="1"/>
</dbReference>
<dbReference type="PROSITE" id="PS00166">
    <property type="entry name" value="ENOYL_COA_HYDRATASE"/>
    <property type="match status" value="1"/>
</dbReference>
<dbReference type="AlphaFoldDB" id="A0A4R3LUS9"/>
<evidence type="ECO:0000256" key="1">
    <source>
        <dbReference type="ARBA" id="ARBA00005254"/>
    </source>
</evidence>
<organism evidence="5 6">
    <name type="scientific">Aquabacter spiritensis</name>
    <dbReference type="NCBI Taxonomy" id="933073"/>
    <lineage>
        <taxon>Bacteria</taxon>
        <taxon>Pseudomonadati</taxon>
        <taxon>Pseudomonadota</taxon>
        <taxon>Alphaproteobacteria</taxon>
        <taxon>Hyphomicrobiales</taxon>
        <taxon>Xanthobacteraceae</taxon>
        <taxon>Aquabacter</taxon>
    </lineage>
</organism>
<dbReference type="SUPFAM" id="SSF52096">
    <property type="entry name" value="ClpP/crotonase"/>
    <property type="match status" value="1"/>
</dbReference>
<dbReference type="InterPro" id="IPR001753">
    <property type="entry name" value="Enoyl-CoA_hydra/iso"/>
</dbReference>
<keyword evidence="3" id="KW-0456">Lyase</keyword>
<keyword evidence="6" id="KW-1185">Reference proteome</keyword>
<dbReference type="Gene3D" id="3.90.226.10">
    <property type="entry name" value="2-enoyl-CoA Hydratase, Chain A, domain 1"/>
    <property type="match status" value="1"/>
</dbReference>
<dbReference type="Gene3D" id="1.10.12.10">
    <property type="entry name" value="Lyase 2-enoyl-coa Hydratase, Chain A, domain 2"/>
    <property type="match status" value="1"/>
</dbReference>
<dbReference type="RefSeq" id="WP_132031941.1">
    <property type="nucleotide sequence ID" value="NZ_SMAI01000007.1"/>
</dbReference>
<accession>A0A4R3LUS9</accession>
<dbReference type="InterPro" id="IPR018376">
    <property type="entry name" value="Enoyl-CoA_hyd/isom_CS"/>
</dbReference>
<evidence type="ECO:0000313" key="6">
    <source>
        <dbReference type="Proteomes" id="UP000294664"/>
    </source>
</evidence>
<dbReference type="GO" id="GO:0016829">
    <property type="term" value="F:lyase activity"/>
    <property type="evidence" value="ECO:0007669"/>
    <property type="project" value="UniProtKB-KW"/>
</dbReference>
<sequence>MDLLSAQDGPVRILTLNRPAAMNALTGALAADLLAAIRAAEADAATRCVVIAGAGAAAFCAGADLKERRTMSADEKWAQAATLFAVNAAIWTSPKAFIAAIRGWCLGGGFELALACDLRLAAPDARFGFPEMTLGAFPGAGGAVLLPRRIGRTAARPFFYEAKRADAAEAQALGLVDEIAAPDALLAAACARAHRIAQSTSPLGFAGAKQMLNQASDLPFAEAAEMNQALRRPLEASADYAEGLRAHFEKRAPIFTGR</sequence>
<dbReference type="InterPro" id="IPR014748">
    <property type="entry name" value="Enoyl-CoA_hydra_C"/>
</dbReference>
<comment type="similarity">
    <text evidence="1 4">Belongs to the enoyl-CoA hydratase/isomerase family.</text>
</comment>
<evidence type="ECO:0000256" key="4">
    <source>
        <dbReference type="RuleBase" id="RU003707"/>
    </source>
</evidence>
<dbReference type="GO" id="GO:0006635">
    <property type="term" value="P:fatty acid beta-oxidation"/>
    <property type="evidence" value="ECO:0007669"/>
    <property type="project" value="TreeGrafter"/>
</dbReference>
<reference evidence="5 6" key="1">
    <citation type="submission" date="2019-03" db="EMBL/GenBank/DDBJ databases">
        <title>Genomic Encyclopedia of Type Strains, Phase IV (KMG-IV): sequencing the most valuable type-strain genomes for metagenomic binning, comparative biology and taxonomic classification.</title>
        <authorList>
            <person name="Goeker M."/>
        </authorList>
    </citation>
    <scope>NUCLEOTIDE SEQUENCE [LARGE SCALE GENOMIC DNA]</scope>
    <source>
        <strain evidence="5 6">DSM 9035</strain>
    </source>
</reference>